<dbReference type="EMBL" id="BSUM01000001">
    <property type="protein sequence ID" value="GMA30053.1"/>
    <property type="molecule type" value="Genomic_DNA"/>
</dbReference>
<reference evidence="2" key="2">
    <citation type="submission" date="2023-02" db="EMBL/GenBank/DDBJ databases">
        <authorList>
            <person name="Sun Q."/>
            <person name="Mori K."/>
        </authorList>
    </citation>
    <scope>NUCLEOTIDE SEQUENCE</scope>
    <source>
        <strain evidence="2">NBRC 112290</strain>
    </source>
</reference>
<evidence type="ECO:0000313" key="4">
    <source>
        <dbReference type="Proteomes" id="UP001157161"/>
    </source>
</evidence>
<dbReference type="Proteomes" id="UP001157161">
    <property type="component" value="Unassembled WGS sequence"/>
</dbReference>
<feature type="transmembrane region" description="Helical" evidence="1">
    <location>
        <begin position="167"/>
        <end position="196"/>
    </location>
</feature>
<feature type="transmembrane region" description="Helical" evidence="1">
    <location>
        <begin position="30"/>
        <end position="52"/>
    </location>
</feature>
<sequence>MLTGIAALGIIAAHWISVLAVIASRGSATAGILVFALVPGAAFVTAVGMLVLMGRLTDATQRSAASALATFASALLLYLVLYEQNGQLTEDRRVYLYETTMEAVYESAFNDDAPSALDRIPEVLSVSVLGILVVALVLRSLGAAFLDRQERRDEIAREQHRTRGRGATIGTGALRVVVTYSELVWLVLSVLAAVAVGNALRNWWSSRSAVHAVSDAWARLDWPQVAPAIGAVGGVVGTLVEFAVAGVLVPAGWLAFGTVLYGTRRGATAALASRAAEVTASLGSRVAVPRAADALTDVARLQRSWSSLVRPTSRWGPLGGAAGLVLARGWLPIGVFCILFTILAQADYLVWWLADLLLPTVAANDWRAIYPLVAAVGTVLVQVLTLALVAAGTELTMRRLGLPSILRLPHKSKDQ</sequence>
<reference evidence="2" key="1">
    <citation type="journal article" date="2014" name="Int. J. Syst. Evol. Microbiol.">
        <title>Complete genome sequence of Corynebacterium casei LMG S-19264T (=DSM 44701T), isolated from a smear-ripened cheese.</title>
        <authorList>
            <consortium name="US DOE Joint Genome Institute (JGI-PGF)"/>
            <person name="Walter F."/>
            <person name="Albersmeier A."/>
            <person name="Kalinowski J."/>
            <person name="Ruckert C."/>
        </authorList>
    </citation>
    <scope>NUCLEOTIDE SEQUENCE</scope>
    <source>
        <strain evidence="2">NBRC 112290</strain>
    </source>
</reference>
<protein>
    <submittedName>
        <fullName evidence="2">Uncharacterized protein</fullName>
    </submittedName>
</protein>
<proteinExistence type="predicted"/>
<feature type="transmembrane region" description="Helical" evidence="1">
    <location>
        <begin position="123"/>
        <end position="146"/>
    </location>
</feature>
<feature type="transmembrane region" description="Helical" evidence="1">
    <location>
        <begin position="228"/>
        <end position="256"/>
    </location>
</feature>
<evidence type="ECO:0000313" key="3">
    <source>
        <dbReference type="EMBL" id="GMA33551.1"/>
    </source>
</evidence>
<dbReference type="EMBL" id="BSUM01000001">
    <property type="protein sequence ID" value="GMA33551.1"/>
    <property type="molecule type" value="Genomic_DNA"/>
</dbReference>
<accession>A0AA37UMT3</accession>
<keyword evidence="1" id="KW-0812">Transmembrane</keyword>
<dbReference type="AlphaFoldDB" id="A0AA37UMT3"/>
<comment type="caution">
    <text evidence="2">The sequence shown here is derived from an EMBL/GenBank/DDBJ whole genome shotgun (WGS) entry which is preliminary data.</text>
</comment>
<evidence type="ECO:0000313" key="2">
    <source>
        <dbReference type="EMBL" id="GMA30053.1"/>
    </source>
</evidence>
<gene>
    <name evidence="2" type="ORF">GCM10025875_00450</name>
    <name evidence="3" type="ORF">GCM10025875_35430</name>
</gene>
<feature type="transmembrane region" description="Helical" evidence="1">
    <location>
        <begin position="369"/>
        <end position="391"/>
    </location>
</feature>
<organism evidence="2 4">
    <name type="scientific">Litorihabitans aurantiacus</name>
    <dbReference type="NCBI Taxonomy" id="1930061"/>
    <lineage>
        <taxon>Bacteria</taxon>
        <taxon>Bacillati</taxon>
        <taxon>Actinomycetota</taxon>
        <taxon>Actinomycetes</taxon>
        <taxon>Micrococcales</taxon>
        <taxon>Beutenbergiaceae</taxon>
        <taxon>Litorihabitans</taxon>
    </lineage>
</organism>
<keyword evidence="4" id="KW-1185">Reference proteome</keyword>
<keyword evidence="1" id="KW-1133">Transmembrane helix</keyword>
<keyword evidence="1" id="KW-0472">Membrane</keyword>
<evidence type="ECO:0000256" key="1">
    <source>
        <dbReference type="SAM" id="Phobius"/>
    </source>
</evidence>
<feature type="transmembrane region" description="Helical" evidence="1">
    <location>
        <begin position="64"/>
        <end position="82"/>
    </location>
</feature>
<name>A0AA37UMT3_9MICO</name>
<feature type="transmembrane region" description="Helical" evidence="1">
    <location>
        <begin position="330"/>
        <end position="354"/>
    </location>
</feature>